<gene>
    <name evidence="3" type="ORF">POREN0001_1191</name>
</gene>
<evidence type="ECO:0000313" key="3">
    <source>
        <dbReference type="EMBL" id="EEN83687.1"/>
    </source>
</evidence>
<accession>C3J7U9</accession>
<dbReference type="AlphaFoldDB" id="C3J7U9"/>
<name>C3J7U9_POREA</name>
<dbReference type="eggNOG" id="COG0789">
    <property type="taxonomic scope" value="Bacteria"/>
</dbReference>
<evidence type="ECO:0000259" key="2">
    <source>
        <dbReference type="PROSITE" id="PS50937"/>
    </source>
</evidence>
<reference evidence="3 4" key="1">
    <citation type="submission" date="2009-04" db="EMBL/GenBank/DDBJ databases">
        <authorList>
            <person name="Sebastian Y."/>
            <person name="Madupu R."/>
            <person name="Durkin A.S."/>
            <person name="Torralba M."/>
            <person name="Methe B."/>
            <person name="Sutton G.G."/>
            <person name="Strausberg R.L."/>
            <person name="Nelson K.E."/>
        </authorList>
    </citation>
    <scope>NUCLEOTIDE SEQUENCE [LARGE SCALE GENOMIC DNA]</scope>
    <source>
        <strain evidence="4">ATCC 35406 / BCRC 14492 / JCM 8526 / NCTC 13058 / HG 370</strain>
    </source>
</reference>
<dbReference type="GO" id="GO:0003677">
    <property type="term" value="F:DNA binding"/>
    <property type="evidence" value="ECO:0007669"/>
    <property type="project" value="UniProtKB-KW"/>
</dbReference>
<dbReference type="SUPFAM" id="SSF46955">
    <property type="entry name" value="Putative DNA-binding domain"/>
    <property type="match status" value="1"/>
</dbReference>
<evidence type="ECO:0000313" key="4">
    <source>
        <dbReference type="Proteomes" id="UP000004295"/>
    </source>
</evidence>
<protein>
    <submittedName>
        <fullName evidence="3">Transcriptional regulator, MerR family</fullName>
    </submittedName>
</protein>
<organism evidence="3 4">
    <name type="scientific">Porphyromonas endodontalis (strain ATCC 35406 / DSM 24491 / JCM 8526 / CCUG 16442 / BCRC 14492 / NCTC 13058 / HG 370)</name>
    <name type="common">Bacteroides endodontalis</name>
    <dbReference type="NCBI Taxonomy" id="553175"/>
    <lineage>
        <taxon>Bacteria</taxon>
        <taxon>Pseudomonadati</taxon>
        <taxon>Bacteroidota</taxon>
        <taxon>Bacteroidia</taxon>
        <taxon>Bacteroidales</taxon>
        <taxon>Porphyromonadaceae</taxon>
        <taxon>Porphyromonas</taxon>
    </lineage>
</organism>
<dbReference type="Proteomes" id="UP000004295">
    <property type="component" value="Unassembled WGS sequence"/>
</dbReference>
<keyword evidence="4" id="KW-1185">Reference proteome</keyword>
<comment type="caution">
    <text evidence="3">The sequence shown here is derived from an EMBL/GenBank/DDBJ whole genome shotgun (WGS) entry which is preliminary data.</text>
</comment>
<keyword evidence="1" id="KW-0238">DNA-binding</keyword>
<proteinExistence type="predicted"/>
<dbReference type="PANTHER" id="PTHR30204">
    <property type="entry name" value="REDOX-CYCLING DRUG-SENSING TRANSCRIPTIONAL ACTIVATOR SOXR"/>
    <property type="match status" value="1"/>
</dbReference>
<dbReference type="InterPro" id="IPR009061">
    <property type="entry name" value="DNA-bd_dom_put_sf"/>
</dbReference>
<dbReference type="Gene3D" id="1.10.1660.10">
    <property type="match status" value="1"/>
</dbReference>
<dbReference type="PROSITE" id="PS50937">
    <property type="entry name" value="HTH_MERR_2"/>
    <property type="match status" value="1"/>
</dbReference>
<evidence type="ECO:0000256" key="1">
    <source>
        <dbReference type="ARBA" id="ARBA00023125"/>
    </source>
</evidence>
<dbReference type="SMART" id="SM00422">
    <property type="entry name" value="HTH_MERR"/>
    <property type="match status" value="1"/>
</dbReference>
<dbReference type="Pfam" id="PF13411">
    <property type="entry name" value="MerR_1"/>
    <property type="match status" value="1"/>
</dbReference>
<dbReference type="PANTHER" id="PTHR30204:SF15">
    <property type="entry name" value="BLL5018 PROTEIN"/>
    <property type="match status" value="1"/>
</dbReference>
<dbReference type="InterPro" id="IPR047057">
    <property type="entry name" value="MerR_fam"/>
</dbReference>
<dbReference type="GO" id="GO:0003700">
    <property type="term" value="F:DNA-binding transcription factor activity"/>
    <property type="evidence" value="ECO:0007669"/>
    <property type="project" value="InterPro"/>
</dbReference>
<dbReference type="GeneID" id="93365511"/>
<dbReference type="RefSeq" id="WP_004332154.1">
    <property type="nucleotide sequence ID" value="NZ_ACNN01000005.1"/>
</dbReference>
<dbReference type="InterPro" id="IPR000551">
    <property type="entry name" value="MerR-type_HTH_dom"/>
</dbReference>
<dbReference type="STRING" id="553175.POREN0001_1191"/>
<dbReference type="EMBL" id="ACNN01000005">
    <property type="protein sequence ID" value="EEN83687.1"/>
    <property type="molecule type" value="Genomic_DNA"/>
</dbReference>
<feature type="domain" description="HTH merR-type" evidence="2">
    <location>
        <begin position="13"/>
        <end position="67"/>
    </location>
</feature>
<sequence length="130" mass="15439">MPLKKKITPEKLFYSPHEVCELIGEDVHTLYYWEDTFGLSIERSRGGHRRYTPQNIETLRLIHFLIRERKFTSDGVKHYLQNPNKEENKRKVIEQLRISLNEVEGLLKAFNAYRLSQGSVHHDSNDEPFE</sequence>